<evidence type="ECO:0000256" key="3">
    <source>
        <dbReference type="ARBA" id="ARBA00022448"/>
    </source>
</evidence>
<dbReference type="PANTHER" id="PTHR45635:SF32">
    <property type="entry name" value="ADP_ATP TRANSLOCASE 1"/>
    <property type="match status" value="1"/>
</dbReference>
<evidence type="ECO:0000256" key="15">
    <source>
        <dbReference type="PROSITE-ProRule" id="PRU00282"/>
    </source>
</evidence>
<sequence length="323" mass="35934">MKYATDQSELLLLPVPPGTKMAFVWPNADDAIKFGKDFSIGGAAAVLAKTIVAPIERVKLILQLQASQVTIAADKRYNGMIDCFIRVPKEQGFISFWRGNGTNILRASSQESLGMGFKEFFKPYCINGIDPKTNYWRFLGGNLMAGGLSGCATFCFIYPLDFTRTRLAVDMGKNIHTREFQGLVDCFYKIFKADGFFGLYRGFIPSLQYIFMYRSVYYGLFDSIKSNVEDTGYAVGFTGAFCIGQVTTFVAAMSSYPLDTVRRRLMMLAGSEGRKRMTTLECARNIYFNEGPKAFFNGALVNAIRGVGAALVLALYSEVHKVM</sequence>
<feature type="transmembrane region" description="Helical" evidence="17">
    <location>
        <begin position="199"/>
        <end position="221"/>
    </location>
</feature>
<evidence type="ECO:0000256" key="2">
    <source>
        <dbReference type="ARBA" id="ARBA00006375"/>
    </source>
</evidence>
<dbReference type="PROSITE" id="PS50920">
    <property type="entry name" value="SOLCAR"/>
    <property type="match status" value="3"/>
</dbReference>
<evidence type="ECO:0000256" key="12">
    <source>
        <dbReference type="ARBA" id="ARBA00023128"/>
    </source>
</evidence>
<evidence type="ECO:0000256" key="14">
    <source>
        <dbReference type="ARBA" id="ARBA00024537"/>
    </source>
</evidence>
<dbReference type="InterPro" id="IPR023395">
    <property type="entry name" value="MCP_dom_sf"/>
</dbReference>
<keyword evidence="9" id="KW-0702">S-nitrosylation</keyword>
<evidence type="ECO:0000256" key="9">
    <source>
        <dbReference type="ARBA" id="ARBA00022799"/>
    </source>
</evidence>
<evidence type="ECO:0000256" key="13">
    <source>
        <dbReference type="ARBA" id="ARBA00023136"/>
    </source>
</evidence>
<dbReference type="InterPro" id="IPR002113">
    <property type="entry name" value="ADT_euk_type"/>
</dbReference>
<dbReference type="GO" id="GO:0005471">
    <property type="term" value="F:ATP:ADP antiporter activity"/>
    <property type="evidence" value="ECO:0007669"/>
    <property type="project" value="UniProtKB-UniRule"/>
</dbReference>
<comment type="similarity">
    <text evidence="2 16">Belongs to the mitochondrial carrier (TC 2.A.29) family.</text>
</comment>
<keyword evidence="12" id="KW-0496">Mitochondrion</keyword>
<keyword evidence="13 15" id="KW-0472">Membrane</keyword>
<dbReference type="PANTHER" id="PTHR45635">
    <property type="entry name" value="ADP,ATP CARRIER PROTEIN 1-RELATED-RELATED"/>
    <property type="match status" value="1"/>
</dbReference>
<evidence type="ECO:0000256" key="6">
    <source>
        <dbReference type="ARBA" id="ARBA00022692"/>
    </source>
</evidence>
<name>A0A7E4VIS8_PANRE</name>
<evidence type="ECO:0000256" key="1">
    <source>
        <dbReference type="ARBA" id="ARBA00004448"/>
    </source>
</evidence>
<evidence type="ECO:0000313" key="19">
    <source>
        <dbReference type="WBParaSite" id="Pan_g21423.t1"/>
    </source>
</evidence>
<accession>A0A7E4VIS8</accession>
<evidence type="ECO:0000256" key="7">
    <source>
        <dbReference type="ARBA" id="ARBA00022737"/>
    </source>
</evidence>
<organism evidence="18 19">
    <name type="scientific">Panagrellus redivivus</name>
    <name type="common">Microworm</name>
    <dbReference type="NCBI Taxonomy" id="6233"/>
    <lineage>
        <taxon>Eukaryota</taxon>
        <taxon>Metazoa</taxon>
        <taxon>Ecdysozoa</taxon>
        <taxon>Nematoda</taxon>
        <taxon>Chromadorea</taxon>
        <taxon>Rhabditida</taxon>
        <taxon>Tylenchina</taxon>
        <taxon>Panagrolaimomorpha</taxon>
        <taxon>Panagrolaimoidea</taxon>
        <taxon>Panagrolaimidae</taxon>
        <taxon>Panagrellus</taxon>
    </lineage>
</organism>
<comment type="function">
    <text evidence="17">Catalyzes the exchange of ADP and ATP across the membrane.</text>
</comment>
<keyword evidence="10 17" id="KW-1133">Transmembrane helix</keyword>
<feature type="transmembrane region" description="Helical" evidence="17">
    <location>
        <begin position="294"/>
        <end position="316"/>
    </location>
</feature>
<evidence type="ECO:0000256" key="11">
    <source>
        <dbReference type="ARBA" id="ARBA00022990"/>
    </source>
</evidence>
<keyword evidence="11" id="KW-0007">Acetylation</keyword>
<keyword evidence="6 15" id="KW-0812">Transmembrane</keyword>
<reference evidence="19" key="2">
    <citation type="submission" date="2020-10" db="UniProtKB">
        <authorList>
            <consortium name="WormBaseParasite"/>
        </authorList>
    </citation>
    <scope>IDENTIFICATION</scope>
</reference>
<dbReference type="InterPro" id="IPR002067">
    <property type="entry name" value="MCP"/>
</dbReference>
<dbReference type="GO" id="GO:0140021">
    <property type="term" value="P:mitochondrial ADP transmembrane transport"/>
    <property type="evidence" value="ECO:0007669"/>
    <property type="project" value="InterPro"/>
</dbReference>
<evidence type="ECO:0000256" key="10">
    <source>
        <dbReference type="ARBA" id="ARBA00022989"/>
    </source>
</evidence>
<comment type="subcellular location">
    <subcellularLocation>
        <location evidence="17">Membrane</location>
        <topology evidence="17">Multi-pass membrane protein</topology>
    </subcellularLocation>
    <subcellularLocation>
        <location evidence="1">Mitochondrion inner membrane</location>
        <topology evidence="1">Multi-pass membrane protein</topology>
    </subcellularLocation>
</comment>
<feature type="repeat" description="Solcar" evidence="15">
    <location>
        <begin position="137"/>
        <end position="227"/>
    </location>
</feature>
<dbReference type="InterPro" id="IPR018108">
    <property type="entry name" value="MCP_transmembrane"/>
</dbReference>
<proteinExistence type="inferred from homology"/>
<feature type="repeat" description="Solcar" evidence="15">
    <location>
        <begin position="32"/>
        <end position="124"/>
    </location>
</feature>
<feature type="repeat" description="Solcar" evidence="15">
    <location>
        <begin position="235"/>
        <end position="322"/>
    </location>
</feature>
<dbReference type="Gene3D" id="1.50.40.10">
    <property type="entry name" value="Mitochondrial carrier domain"/>
    <property type="match status" value="1"/>
</dbReference>
<protein>
    <recommendedName>
        <fullName evidence="17">ADP/ATP translocase</fullName>
    </recommendedName>
    <alternativeName>
        <fullName evidence="17">ADP,ATP carrier protein</fullName>
    </alternativeName>
</protein>
<evidence type="ECO:0000256" key="16">
    <source>
        <dbReference type="RuleBase" id="RU000488"/>
    </source>
</evidence>
<dbReference type="AlphaFoldDB" id="A0A7E4VIS8"/>
<dbReference type="SUPFAM" id="SSF103506">
    <property type="entry name" value="Mitochondrial carrier"/>
    <property type="match status" value="1"/>
</dbReference>
<dbReference type="Proteomes" id="UP000492821">
    <property type="component" value="Unassembled WGS sequence"/>
</dbReference>
<keyword evidence="5" id="KW-0597">Phosphoprotein</keyword>
<keyword evidence="4" id="KW-0488">Methylation</keyword>
<dbReference type="PRINTS" id="PR00927">
    <property type="entry name" value="ADPTRNSLCASE"/>
</dbReference>
<evidence type="ECO:0000256" key="4">
    <source>
        <dbReference type="ARBA" id="ARBA00022481"/>
    </source>
</evidence>
<evidence type="ECO:0000256" key="5">
    <source>
        <dbReference type="ARBA" id="ARBA00022553"/>
    </source>
</evidence>
<reference evidence="18" key="1">
    <citation type="journal article" date="2013" name="Genetics">
        <title>The draft genome and transcriptome of Panagrellus redivivus are shaped by the harsh demands of a free-living lifestyle.</title>
        <authorList>
            <person name="Srinivasan J."/>
            <person name="Dillman A.R."/>
            <person name="Macchietto M.G."/>
            <person name="Heikkinen L."/>
            <person name="Lakso M."/>
            <person name="Fracchia K.M."/>
            <person name="Antoshechkin I."/>
            <person name="Mortazavi A."/>
            <person name="Wong G."/>
            <person name="Sternberg P.W."/>
        </authorList>
    </citation>
    <scope>NUCLEOTIDE SEQUENCE [LARGE SCALE GENOMIC DNA]</scope>
    <source>
        <strain evidence="18">MT8872</strain>
    </source>
</reference>
<dbReference type="GO" id="GO:1901029">
    <property type="term" value="P:negative regulation of mitochondrial outer membrane permeabilization involved in apoptotic signaling pathway"/>
    <property type="evidence" value="ECO:0007669"/>
    <property type="project" value="TreeGrafter"/>
</dbReference>
<dbReference type="GO" id="GO:0005743">
    <property type="term" value="C:mitochondrial inner membrane"/>
    <property type="evidence" value="ECO:0007669"/>
    <property type="project" value="UniProtKB-SubCell"/>
</dbReference>
<evidence type="ECO:0000256" key="17">
    <source>
        <dbReference type="RuleBase" id="RU368008"/>
    </source>
</evidence>
<comment type="subunit">
    <text evidence="17">Monomer.</text>
</comment>
<keyword evidence="3 16" id="KW-0813">Transport</keyword>
<dbReference type="Pfam" id="PF00153">
    <property type="entry name" value="Mito_carr"/>
    <property type="match status" value="3"/>
</dbReference>
<keyword evidence="7" id="KW-0677">Repeat</keyword>
<evidence type="ECO:0000256" key="8">
    <source>
        <dbReference type="ARBA" id="ARBA00022792"/>
    </source>
</evidence>
<dbReference type="PRINTS" id="PR00926">
    <property type="entry name" value="MITOCARRIER"/>
</dbReference>
<keyword evidence="18" id="KW-1185">Reference proteome</keyword>
<feature type="transmembrane region" description="Helical" evidence="17">
    <location>
        <begin position="233"/>
        <end position="258"/>
    </location>
</feature>
<evidence type="ECO:0000313" key="18">
    <source>
        <dbReference type="Proteomes" id="UP000492821"/>
    </source>
</evidence>
<keyword evidence="8" id="KW-0999">Mitochondrion inner membrane</keyword>
<comment type="caution">
    <text evidence="17">Lacks conserved residue(s) required for the propagation of feature annotation.</text>
</comment>
<feature type="transmembrane region" description="Helical" evidence="17">
    <location>
        <begin position="135"/>
        <end position="158"/>
    </location>
</feature>
<comment type="catalytic activity">
    <reaction evidence="14">
        <text>ADP(in) + ATP(out) = ADP(out) + ATP(in)</text>
        <dbReference type="Rhea" id="RHEA:34999"/>
        <dbReference type="ChEBI" id="CHEBI:30616"/>
        <dbReference type="ChEBI" id="CHEBI:456216"/>
    </reaction>
</comment>
<dbReference type="GO" id="GO:1990544">
    <property type="term" value="P:mitochondrial ATP transmembrane transport"/>
    <property type="evidence" value="ECO:0007669"/>
    <property type="project" value="InterPro"/>
</dbReference>
<dbReference type="WBParaSite" id="Pan_g21423.t1">
    <property type="protein sequence ID" value="Pan_g21423.t1"/>
    <property type="gene ID" value="Pan_g21423"/>
</dbReference>